<dbReference type="Gramene" id="AET1Gv20377300.3">
    <property type="protein sequence ID" value="AET1Gv20377300.3"/>
    <property type="gene ID" value="AET1Gv20377300"/>
</dbReference>
<name>A0A452YCV7_AEGTS</name>
<reference evidence="1" key="5">
    <citation type="journal article" date="2021" name="G3 (Bethesda)">
        <title>Aegilops tauschii genome assembly Aet v5.0 features greater sequence contiguity and improved annotation.</title>
        <authorList>
            <person name="Wang L."/>
            <person name="Zhu T."/>
            <person name="Rodriguez J.C."/>
            <person name="Deal K.R."/>
            <person name="Dubcovsky J."/>
            <person name="McGuire P.E."/>
            <person name="Lux T."/>
            <person name="Spannagl M."/>
            <person name="Mayer K.F.X."/>
            <person name="Baldrich P."/>
            <person name="Meyers B.C."/>
            <person name="Huo N."/>
            <person name="Gu Y.Q."/>
            <person name="Zhou H."/>
            <person name="Devos K.M."/>
            <person name="Bennetzen J.L."/>
            <person name="Unver T."/>
            <person name="Budak H."/>
            <person name="Gulick P.J."/>
            <person name="Galiba G."/>
            <person name="Kalapos B."/>
            <person name="Nelson D.R."/>
            <person name="Li P."/>
            <person name="You F.M."/>
            <person name="Luo M.C."/>
            <person name="Dvorak J."/>
        </authorList>
    </citation>
    <scope>NUCLEOTIDE SEQUENCE [LARGE SCALE GENOMIC DNA]</scope>
    <source>
        <strain evidence="1">cv. AL8/78</strain>
    </source>
</reference>
<reference evidence="2" key="1">
    <citation type="journal article" date="2014" name="Science">
        <title>Ancient hybridizations among the ancestral genomes of bread wheat.</title>
        <authorList>
            <consortium name="International Wheat Genome Sequencing Consortium,"/>
            <person name="Marcussen T."/>
            <person name="Sandve S.R."/>
            <person name="Heier L."/>
            <person name="Spannagl M."/>
            <person name="Pfeifer M."/>
            <person name="Jakobsen K.S."/>
            <person name="Wulff B.B."/>
            <person name="Steuernagel B."/>
            <person name="Mayer K.F."/>
            <person name="Olsen O.A."/>
        </authorList>
    </citation>
    <scope>NUCLEOTIDE SEQUENCE [LARGE SCALE GENOMIC DNA]</scope>
    <source>
        <strain evidence="2">cv. AL8/78</strain>
    </source>
</reference>
<evidence type="ECO:0000313" key="2">
    <source>
        <dbReference type="Proteomes" id="UP000015105"/>
    </source>
</evidence>
<dbReference type="Proteomes" id="UP000015105">
    <property type="component" value="Chromosome 1D"/>
</dbReference>
<proteinExistence type="predicted"/>
<protein>
    <submittedName>
        <fullName evidence="1">Uncharacterized protein</fullName>
    </submittedName>
</protein>
<reference evidence="2" key="2">
    <citation type="journal article" date="2017" name="Nat. Plants">
        <title>The Aegilops tauschii genome reveals multiple impacts of transposons.</title>
        <authorList>
            <person name="Zhao G."/>
            <person name="Zou C."/>
            <person name="Li K."/>
            <person name="Wang K."/>
            <person name="Li T."/>
            <person name="Gao L."/>
            <person name="Zhang X."/>
            <person name="Wang H."/>
            <person name="Yang Z."/>
            <person name="Liu X."/>
            <person name="Jiang W."/>
            <person name="Mao L."/>
            <person name="Kong X."/>
            <person name="Jiao Y."/>
            <person name="Jia J."/>
        </authorList>
    </citation>
    <scope>NUCLEOTIDE SEQUENCE [LARGE SCALE GENOMIC DNA]</scope>
    <source>
        <strain evidence="2">cv. AL8/78</strain>
    </source>
</reference>
<sequence>MLRHNINQSASFYCSSQPMTNNWPFSTTPKLSAPAPVASRRPPSVFPAATARCGLAGGRCHNRGSNTGPRLGQTWTRREHPYKLSSCTSSPLIWHSQLGRPGCTILPGNLQRLHHTRNLRRRRRTSRVLRCSTLPTPWPRMAWKTSTIENQKGICSIFLEAETRDGY</sequence>
<organism evidence="1 2">
    <name type="scientific">Aegilops tauschii subsp. strangulata</name>
    <name type="common">Goatgrass</name>
    <dbReference type="NCBI Taxonomy" id="200361"/>
    <lineage>
        <taxon>Eukaryota</taxon>
        <taxon>Viridiplantae</taxon>
        <taxon>Streptophyta</taxon>
        <taxon>Embryophyta</taxon>
        <taxon>Tracheophyta</taxon>
        <taxon>Spermatophyta</taxon>
        <taxon>Magnoliopsida</taxon>
        <taxon>Liliopsida</taxon>
        <taxon>Poales</taxon>
        <taxon>Poaceae</taxon>
        <taxon>BOP clade</taxon>
        <taxon>Pooideae</taxon>
        <taxon>Triticodae</taxon>
        <taxon>Triticeae</taxon>
        <taxon>Triticinae</taxon>
        <taxon>Aegilops</taxon>
    </lineage>
</organism>
<dbReference type="EnsemblPlants" id="AET1Gv20377300.3">
    <property type="protein sequence ID" value="AET1Gv20377300.3"/>
    <property type="gene ID" value="AET1Gv20377300"/>
</dbReference>
<reference evidence="1" key="4">
    <citation type="submission" date="2019-03" db="UniProtKB">
        <authorList>
            <consortium name="EnsemblPlants"/>
        </authorList>
    </citation>
    <scope>IDENTIFICATION</scope>
</reference>
<accession>A0A452YCV7</accession>
<evidence type="ECO:0000313" key="1">
    <source>
        <dbReference type="EnsemblPlants" id="AET1Gv20377300.3"/>
    </source>
</evidence>
<reference evidence="1" key="3">
    <citation type="journal article" date="2017" name="Nature">
        <title>Genome sequence of the progenitor of the wheat D genome Aegilops tauschii.</title>
        <authorList>
            <person name="Luo M.C."/>
            <person name="Gu Y.Q."/>
            <person name="Puiu D."/>
            <person name="Wang H."/>
            <person name="Twardziok S.O."/>
            <person name="Deal K.R."/>
            <person name="Huo N."/>
            <person name="Zhu T."/>
            <person name="Wang L."/>
            <person name="Wang Y."/>
            <person name="McGuire P.E."/>
            <person name="Liu S."/>
            <person name="Long H."/>
            <person name="Ramasamy R.K."/>
            <person name="Rodriguez J.C."/>
            <person name="Van S.L."/>
            <person name="Yuan L."/>
            <person name="Wang Z."/>
            <person name="Xia Z."/>
            <person name="Xiao L."/>
            <person name="Anderson O.D."/>
            <person name="Ouyang S."/>
            <person name="Liang Y."/>
            <person name="Zimin A.V."/>
            <person name="Pertea G."/>
            <person name="Qi P."/>
            <person name="Bennetzen J.L."/>
            <person name="Dai X."/>
            <person name="Dawson M.W."/>
            <person name="Muller H.G."/>
            <person name="Kugler K."/>
            <person name="Rivarola-Duarte L."/>
            <person name="Spannagl M."/>
            <person name="Mayer K.F.X."/>
            <person name="Lu F.H."/>
            <person name="Bevan M.W."/>
            <person name="Leroy P."/>
            <person name="Li P."/>
            <person name="You F.M."/>
            <person name="Sun Q."/>
            <person name="Liu Z."/>
            <person name="Lyons E."/>
            <person name="Wicker T."/>
            <person name="Salzberg S.L."/>
            <person name="Devos K.M."/>
            <person name="Dvorak J."/>
        </authorList>
    </citation>
    <scope>NUCLEOTIDE SEQUENCE [LARGE SCALE GENOMIC DNA]</scope>
    <source>
        <strain evidence="1">cv. AL8/78</strain>
    </source>
</reference>
<dbReference type="AlphaFoldDB" id="A0A452YCV7"/>
<keyword evidence="2" id="KW-1185">Reference proteome</keyword>